<dbReference type="Proteomes" id="UP000001514">
    <property type="component" value="Unassembled WGS sequence"/>
</dbReference>
<feature type="region of interest" description="Disordered" evidence="1">
    <location>
        <begin position="217"/>
        <end position="236"/>
    </location>
</feature>
<dbReference type="GO" id="GO:0051225">
    <property type="term" value="P:spindle assembly"/>
    <property type="evidence" value="ECO:0007669"/>
    <property type="project" value="InterPro"/>
</dbReference>
<dbReference type="AlphaFoldDB" id="D8QPM3"/>
<dbReference type="KEGG" id="smo:SELMODRAFT_437248"/>
<dbReference type="STRING" id="88036.D8QPM3"/>
<dbReference type="InParanoid" id="D8QPM3"/>
<dbReference type="PANTHER" id="PTHR16151:SF2">
    <property type="entry name" value="HAUS AUGMIN-LIKE COMPLEX SUBUNIT 6"/>
    <property type="match status" value="1"/>
</dbReference>
<accession>D8QPM3</accession>
<keyword evidence="3" id="KW-1185">Reference proteome</keyword>
<dbReference type="PANTHER" id="PTHR16151">
    <property type="entry name" value="HAUS AUGMIN-LIKE COMPLEX SUBUNIT 6"/>
    <property type="match status" value="1"/>
</dbReference>
<dbReference type="GO" id="GO:0008017">
    <property type="term" value="F:microtubule binding"/>
    <property type="evidence" value="ECO:0000318"/>
    <property type="project" value="GO_Central"/>
</dbReference>
<dbReference type="Gramene" id="EFJ38304">
    <property type="protein sequence ID" value="EFJ38304"/>
    <property type="gene ID" value="SELMODRAFT_437248"/>
</dbReference>
<evidence type="ECO:0000313" key="2">
    <source>
        <dbReference type="EMBL" id="EFJ38304.1"/>
    </source>
</evidence>
<evidence type="ECO:0000313" key="3">
    <source>
        <dbReference type="Proteomes" id="UP000001514"/>
    </source>
</evidence>
<evidence type="ECO:0000256" key="1">
    <source>
        <dbReference type="SAM" id="MobiDB-lite"/>
    </source>
</evidence>
<dbReference type="InterPro" id="IPR026797">
    <property type="entry name" value="HAUS_6"/>
</dbReference>
<proteinExistence type="predicted"/>
<gene>
    <name evidence="2" type="ORF">SELMODRAFT_437248</name>
</gene>
<dbReference type="GO" id="GO:0000226">
    <property type="term" value="P:microtubule cytoskeleton organization"/>
    <property type="evidence" value="ECO:0000318"/>
    <property type="project" value="GO_Central"/>
</dbReference>
<name>D8QPM3_SELML</name>
<organism evidence="3">
    <name type="scientific">Selaginella moellendorffii</name>
    <name type="common">Spikemoss</name>
    <dbReference type="NCBI Taxonomy" id="88036"/>
    <lineage>
        <taxon>Eukaryota</taxon>
        <taxon>Viridiplantae</taxon>
        <taxon>Streptophyta</taxon>
        <taxon>Embryophyta</taxon>
        <taxon>Tracheophyta</taxon>
        <taxon>Lycopodiopsida</taxon>
        <taxon>Selaginellales</taxon>
        <taxon>Selaginellaceae</taxon>
        <taxon>Selaginella</taxon>
    </lineage>
</organism>
<dbReference type="HOGENOM" id="CLU_704755_0_0_1"/>
<dbReference type="EMBL" id="GL377565">
    <property type="protein sequence ID" value="EFJ38304.1"/>
    <property type="molecule type" value="Genomic_DNA"/>
</dbReference>
<protein>
    <submittedName>
        <fullName evidence="2">Uncharacterized protein</fullName>
    </submittedName>
</protein>
<sequence length="392" mass="43148">MENGGLLCKKDVIRDKETEMEATGCQHSRARRAFQALLHFLLAAKEARMISPVSGQFSTRHTLATSGKYSDTHAFAVFPFRIVQRLINELEAQGALPRSSSRVSSLATCCGQSSRPTLCEKFIDGTRRNIEKFIPADVAENPLPDSPTEVITQNSHASALLAVTKLGNKVPVAIVEQPGSATRSKNGGEADNVQFYSQSTPTARELVGHVRFEQRPPPWSWRAPNSTPRPALPSERAVKAARTSKMQGRATPSIPRPAKSMLSAVRSRHSSTPGHEALRQGIEDELRLLESPTLDVHVERRGPDHDVRLPASLNRIAMEQLSSAGSRAGFQAAQHRHLVEVDAFWHHLVEALNRLESFATNAPIKAVQDLTLVVAELFSKDLRASSKLRHVR</sequence>
<reference evidence="2 3" key="1">
    <citation type="journal article" date="2011" name="Science">
        <title>The Selaginella genome identifies genetic changes associated with the evolution of vascular plants.</title>
        <authorList>
            <person name="Banks J.A."/>
            <person name="Nishiyama T."/>
            <person name="Hasebe M."/>
            <person name="Bowman J.L."/>
            <person name="Gribskov M."/>
            <person name="dePamphilis C."/>
            <person name="Albert V.A."/>
            <person name="Aono N."/>
            <person name="Aoyama T."/>
            <person name="Ambrose B.A."/>
            <person name="Ashton N.W."/>
            <person name="Axtell M.J."/>
            <person name="Barker E."/>
            <person name="Barker M.S."/>
            <person name="Bennetzen J.L."/>
            <person name="Bonawitz N.D."/>
            <person name="Chapple C."/>
            <person name="Cheng C."/>
            <person name="Correa L.G."/>
            <person name="Dacre M."/>
            <person name="DeBarry J."/>
            <person name="Dreyer I."/>
            <person name="Elias M."/>
            <person name="Engstrom E.M."/>
            <person name="Estelle M."/>
            <person name="Feng L."/>
            <person name="Finet C."/>
            <person name="Floyd S.K."/>
            <person name="Frommer W.B."/>
            <person name="Fujita T."/>
            <person name="Gramzow L."/>
            <person name="Gutensohn M."/>
            <person name="Harholt J."/>
            <person name="Hattori M."/>
            <person name="Heyl A."/>
            <person name="Hirai T."/>
            <person name="Hiwatashi Y."/>
            <person name="Ishikawa M."/>
            <person name="Iwata M."/>
            <person name="Karol K.G."/>
            <person name="Koehler B."/>
            <person name="Kolukisaoglu U."/>
            <person name="Kubo M."/>
            <person name="Kurata T."/>
            <person name="Lalonde S."/>
            <person name="Li K."/>
            <person name="Li Y."/>
            <person name="Litt A."/>
            <person name="Lyons E."/>
            <person name="Manning G."/>
            <person name="Maruyama T."/>
            <person name="Michael T.P."/>
            <person name="Mikami K."/>
            <person name="Miyazaki S."/>
            <person name="Morinaga S."/>
            <person name="Murata T."/>
            <person name="Mueller-Roeber B."/>
            <person name="Nelson D.R."/>
            <person name="Obara M."/>
            <person name="Oguri Y."/>
            <person name="Olmstead R.G."/>
            <person name="Onodera N."/>
            <person name="Petersen B.L."/>
            <person name="Pils B."/>
            <person name="Prigge M."/>
            <person name="Rensing S.A."/>
            <person name="Riano-Pachon D.M."/>
            <person name="Roberts A.W."/>
            <person name="Sato Y."/>
            <person name="Scheller H.V."/>
            <person name="Schulz B."/>
            <person name="Schulz C."/>
            <person name="Shakirov E.V."/>
            <person name="Shibagaki N."/>
            <person name="Shinohara N."/>
            <person name="Shippen D.E."/>
            <person name="Soerensen I."/>
            <person name="Sotooka R."/>
            <person name="Sugimoto N."/>
            <person name="Sugita M."/>
            <person name="Sumikawa N."/>
            <person name="Tanurdzic M."/>
            <person name="Theissen G."/>
            <person name="Ulvskov P."/>
            <person name="Wakazuki S."/>
            <person name="Weng J.K."/>
            <person name="Willats W.W."/>
            <person name="Wipf D."/>
            <person name="Wolf P.G."/>
            <person name="Yang L."/>
            <person name="Zimmer A.D."/>
            <person name="Zhu Q."/>
            <person name="Mitros T."/>
            <person name="Hellsten U."/>
            <person name="Loque D."/>
            <person name="Otillar R."/>
            <person name="Salamov A."/>
            <person name="Schmutz J."/>
            <person name="Shapiro H."/>
            <person name="Lindquist E."/>
            <person name="Lucas S."/>
            <person name="Rokhsar D."/>
            <person name="Grigoriev I.V."/>
        </authorList>
    </citation>
    <scope>NUCLEOTIDE SEQUENCE [LARGE SCALE GENOMIC DNA]</scope>
</reference>
<dbReference type="GO" id="GO:0070652">
    <property type="term" value="C:HAUS complex"/>
    <property type="evidence" value="ECO:0007669"/>
    <property type="project" value="InterPro"/>
</dbReference>
<dbReference type="GO" id="GO:1990498">
    <property type="term" value="C:mitotic spindle microtubule"/>
    <property type="evidence" value="ECO:0000318"/>
    <property type="project" value="GO_Central"/>
</dbReference>